<accession>A0AC35GVV0</accession>
<reference evidence="2" key="1">
    <citation type="submission" date="2022-11" db="UniProtKB">
        <authorList>
            <consortium name="WormBaseParasite"/>
        </authorList>
    </citation>
    <scope>IDENTIFICATION</scope>
</reference>
<proteinExistence type="predicted"/>
<evidence type="ECO:0000313" key="2">
    <source>
        <dbReference type="WBParaSite" id="PS1159_v2.g9217.t1"/>
    </source>
</evidence>
<sequence length="663" mass="74301">MRHQQKNKEIAHAKKQMKEGNGGGGKSSNKEENGIIRQKNGEIVCCIPFLPCAKPGHPIPESLEDGVKLSCTNPDCIFSKHLVHIDCFRSLETNLMKLLTSQGYRYCRREGILLTQEMLWEPRGLALLQKNLKCECGKGKMRRDDEAWAKRQALVEPPTEEKEKKKHKPAAAALPTLQVTVKKGAPPPPNFHKLNTHYASSHSPTRSDAYVEDKYGPPLSTNTRRRSSNSVTSNDSKPSNIVIPSPAVKKPTAGYIPQFSFANKSDVPVVHEHVVKKPSFPIGYDPIESSFPKLPETTPLPEVKPIISTTVTSKAPEPTPQPTPRVWNVVTHSPKPKPVESAVEAQVKNCTVQSEITANHTVESKPSQVLEKMIKESTLAQKPTTPFSKPKKFVSIEIQTDETSFYQSLTKNQWQNTNYQHPKEFTYDSDSISPSSIPLAPENYTGSLYGYIGDRRTRNTTSTSGFASISDADFSPDQTSTPVTEEIPSTPAGLVTFLFKNDETCGIEVYQQGRKEKVMNSFGNEWTPLYFSMAERAPVIGEKAQIHHFKVPEYVLYDIFKVIGKPINEIQIDPKWKFKVIENNGIKCYQIQTQKGLCAFPENLIIASFLKSMKAQAESFLKIEICQIYFSSNFDLTDSQKNIFENAALKVGLDILKFYVIDF</sequence>
<organism evidence="1 2">
    <name type="scientific">Panagrolaimus sp. PS1159</name>
    <dbReference type="NCBI Taxonomy" id="55785"/>
    <lineage>
        <taxon>Eukaryota</taxon>
        <taxon>Metazoa</taxon>
        <taxon>Ecdysozoa</taxon>
        <taxon>Nematoda</taxon>
        <taxon>Chromadorea</taxon>
        <taxon>Rhabditida</taxon>
        <taxon>Tylenchina</taxon>
        <taxon>Panagrolaimomorpha</taxon>
        <taxon>Panagrolaimoidea</taxon>
        <taxon>Panagrolaimidae</taxon>
        <taxon>Panagrolaimus</taxon>
    </lineage>
</organism>
<dbReference type="Proteomes" id="UP000887580">
    <property type="component" value="Unplaced"/>
</dbReference>
<name>A0AC35GVV0_9BILA</name>
<evidence type="ECO:0000313" key="1">
    <source>
        <dbReference type="Proteomes" id="UP000887580"/>
    </source>
</evidence>
<dbReference type="WBParaSite" id="PS1159_v2.g9217.t1">
    <property type="protein sequence ID" value="PS1159_v2.g9217.t1"/>
    <property type="gene ID" value="PS1159_v2.g9217"/>
</dbReference>
<protein>
    <submittedName>
        <fullName evidence="2">Uncharacterized protein</fullName>
    </submittedName>
</protein>